<gene>
    <name evidence="2" type="ORF">CONLIGDRAFT_670764</name>
</gene>
<dbReference type="STRING" id="1408157.A0A1J7JMW1"/>
<dbReference type="AlphaFoldDB" id="A0A1J7JMW1"/>
<reference evidence="2 3" key="1">
    <citation type="submission" date="2016-10" db="EMBL/GenBank/DDBJ databases">
        <title>Draft genome sequence of Coniochaeta ligniaria NRRL30616, a lignocellulolytic fungus for bioabatement of inhibitors in plant biomass hydrolysates.</title>
        <authorList>
            <consortium name="DOE Joint Genome Institute"/>
            <person name="Jimenez D.J."/>
            <person name="Hector R.E."/>
            <person name="Riley R."/>
            <person name="Sun H."/>
            <person name="Grigoriev I.V."/>
            <person name="Van Elsas J.D."/>
            <person name="Nichols N.N."/>
        </authorList>
    </citation>
    <scope>NUCLEOTIDE SEQUENCE [LARGE SCALE GENOMIC DNA]</scope>
    <source>
        <strain evidence="2 3">NRRL 30616</strain>
    </source>
</reference>
<evidence type="ECO:0000259" key="1">
    <source>
        <dbReference type="Pfam" id="PF06985"/>
    </source>
</evidence>
<dbReference type="Pfam" id="PF26639">
    <property type="entry name" value="Het-6_barrel"/>
    <property type="match status" value="1"/>
</dbReference>
<keyword evidence="3" id="KW-1185">Reference proteome</keyword>
<dbReference type="OrthoDB" id="2157530at2759"/>
<proteinExistence type="predicted"/>
<dbReference type="InterPro" id="IPR010730">
    <property type="entry name" value="HET"/>
</dbReference>
<protein>
    <submittedName>
        <fullName evidence="2">HET-domain-containing protein</fullName>
    </submittedName>
</protein>
<accession>A0A1J7JMW1</accession>
<evidence type="ECO:0000313" key="2">
    <source>
        <dbReference type="EMBL" id="OIW29050.1"/>
    </source>
</evidence>
<organism evidence="2 3">
    <name type="scientific">Coniochaeta ligniaria NRRL 30616</name>
    <dbReference type="NCBI Taxonomy" id="1408157"/>
    <lineage>
        <taxon>Eukaryota</taxon>
        <taxon>Fungi</taxon>
        <taxon>Dikarya</taxon>
        <taxon>Ascomycota</taxon>
        <taxon>Pezizomycotina</taxon>
        <taxon>Sordariomycetes</taxon>
        <taxon>Sordariomycetidae</taxon>
        <taxon>Coniochaetales</taxon>
        <taxon>Coniochaetaceae</taxon>
        <taxon>Coniochaeta</taxon>
    </lineage>
</organism>
<dbReference type="InterPro" id="IPR052895">
    <property type="entry name" value="HetReg/Transcr_Mod"/>
</dbReference>
<dbReference type="EMBL" id="KV875098">
    <property type="protein sequence ID" value="OIW29050.1"/>
    <property type="molecule type" value="Genomic_DNA"/>
</dbReference>
<dbReference type="Pfam" id="PF06985">
    <property type="entry name" value="HET"/>
    <property type="match status" value="1"/>
</dbReference>
<dbReference type="PANTHER" id="PTHR24148:SF64">
    <property type="entry name" value="HETEROKARYON INCOMPATIBILITY DOMAIN-CONTAINING PROTEIN"/>
    <property type="match status" value="1"/>
</dbReference>
<name>A0A1J7JMW1_9PEZI</name>
<dbReference type="InParanoid" id="A0A1J7JMW1"/>
<evidence type="ECO:0000313" key="3">
    <source>
        <dbReference type="Proteomes" id="UP000182658"/>
    </source>
</evidence>
<sequence length="665" mass="74501">MHPTYKPLDALKSEIRLLRFITDVNGNIAATLRTVALSPSSSSSFTALSYVCGDPTVTETVLLEGEPLEITVNLANALRHVTKHWEAQFPGRDGASFELWADAICINQSDVQERNHQIEFMAKIYQSAELVLSFLGVDDRLTNLALDTYELIANEASQLSVDELLGMHWIEKNASLCDDTWARDDPEVYFHNERWHTMDKFLELEYWSRVWIFQETALARNLVICTETRATHWSSLERAWTSLQLLKEGIRVKQISCPDFLLGTSIWNLLCSDFANWTTLQKIHAGRARAVQIAGDDVVASDGLLMSLMGRGLRATDKKDHIYGLMSLSRVPVTPDYSKSKSVGDVYRDYVSALLDAYPACATELGLPPLFFLFYAGQGLYDHADGFPSWAPNYPEESSKSIAGAMPEGADADHDVFEPDTPMALVSGSDLVVTGLTVESITRVERAPHEDTWLDGSMLKFFEDIVARDKARADMSYMPPLQRIQRTLRLDSTDFVDEPYVFYSFHLLEFLMGTSGDVEHMDQHLQALGLEPLGSDSGSCTFDRSFIEAFFPNYSGPNHAWRDNFGNGAFCDRSERAAVIFDMTLLRKRWRFFETESGLVGLGPLNAKPGDRVCILHGSSFPVVIRHEGSTLSHVGICFVIGLMRGEAAELRRSGARKVEVMRLV</sequence>
<dbReference type="Proteomes" id="UP000182658">
    <property type="component" value="Unassembled WGS sequence"/>
</dbReference>
<feature type="domain" description="Heterokaryon incompatibility" evidence="1">
    <location>
        <begin position="45"/>
        <end position="215"/>
    </location>
</feature>
<dbReference type="PANTHER" id="PTHR24148">
    <property type="entry name" value="ANKYRIN REPEAT DOMAIN-CONTAINING PROTEIN 39 HOMOLOG-RELATED"/>
    <property type="match status" value="1"/>
</dbReference>